<feature type="region of interest" description="Disordered" evidence="1">
    <location>
        <begin position="56"/>
        <end position="90"/>
    </location>
</feature>
<dbReference type="OrthoDB" id="10038921at2759"/>
<reference evidence="3" key="1">
    <citation type="submission" date="2019-08" db="EMBL/GenBank/DDBJ databases">
        <title>The genome of the North American firefly Photinus pyralis.</title>
        <authorList>
            <consortium name="Photinus pyralis genome working group"/>
            <person name="Fallon T.R."/>
            <person name="Sander Lower S.E."/>
            <person name="Weng J.-K."/>
        </authorList>
    </citation>
    <scope>NUCLEOTIDE SEQUENCE</scope>
    <source>
        <strain evidence="3">TRF0915ILg1</strain>
        <tissue evidence="3">Whole body</tissue>
    </source>
</reference>
<feature type="domain" description="PiggyBac transposable element-derived protein" evidence="2">
    <location>
        <begin position="157"/>
        <end position="315"/>
    </location>
</feature>
<dbReference type="AlphaFoldDB" id="A0A8K0CHL6"/>
<dbReference type="PANTHER" id="PTHR46599">
    <property type="entry name" value="PIGGYBAC TRANSPOSABLE ELEMENT-DERIVED PROTEIN 4"/>
    <property type="match status" value="1"/>
</dbReference>
<dbReference type="Pfam" id="PF13843">
    <property type="entry name" value="DDE_Tnp_1_7"/>
    <property type="match status" value="2"/>
</dbReference>
<sequence>MIPKPDKPPHEVTSYQPMTLLSTISNVFKKLLHKRLKPVIEEKGLTLVYRENKVVDDSENDHEDEVQAFEKNESDEEWLPQPARNSNRYPVDEEVSDVEDVFADANIRSELDSHDEEDIHDIDDVNADEESASDKQVLRGKDNTRPGPVKSTETLSARDVFKCIFSDAMCTIIIKEKSRKVKSVYDKWNAEHPDKPKKTWRELTPEEFDGYLEILVNATVRHSSSEHKGELWKCDAYVLYRAIFPITRFCEISRFIRFDNEKTRARRPETDKAAAITDLWLMLNRNLQSHYVPSECIVIDEQLFPFRGKTETRNQPGRTSRAGFGHLVQKSREKRHYGQLFLHQNKACIPPEMKANTKREPQSLPFRFAEDGKVTMCSYVPKKNKSVILLSTMHSDDSVSGAKNKPKIIQYYNRTKGGVDSMDKMVTHYSTKRRTCRWALAMFYNMIDI</sequence>
<feature type="compositionally biased region" description="Acidic residues" evidence="1">
    <location>
        <begin position="113"/>
        <end position="131"/>
    </location>
</feature>
<feature type="region of interest" description="Disordered" evidence="1">
    <location>
        <begin position="109"/>
        <end position="151"/>
    </location>
</feature>
<keyword evidence="4" id="KW-1185">Reference proteome</keyword>
<accession>A0A8K0CHL6</accession>
<name>A0A8K0CHL6_IGNLU</name>
<feature type="compositionally biased region" description="Acidic residues" evidence="1">
    <location>
        <begin position="57"/>
        <end position="78"/>
    </location>
</feature>
<gene>
    <name evidence="3" type="ORF">ILUMI_19743</name>
</gene>
<feature type="non-terminal residue" evidence="3">
    <location>
        <position position="1"/>
    </location>
</feature>
<evidence type="ECO:0000256" key="1">
    <source>
        <dbReference type="SAM" id="MobiDB-lite"/>
    </source>
</evidence>
<evidence type="ECO:0000313" key="3">
    <source>
        <dbReference type="EMBL" id="KAF2886429.1"/>
    </source>
</evidence>
<organism evidence="3 4">
    <name type="scientific">Ignelater luminosus</name>
    <name type="common">Cucubano</name>
    <name type="synonym">Pyrophorus luminosus</name>
    <dbReference type="NCBI Taxonomy" id="2038154"/>
    <lineage>
        <taxon>Eukaryota</taxon>
        <taxon>Metazoa</taxon>
        <taxon>Ecdysozoa</taxon>
        <taxon>Arthropoda</taxon>
        <taxon>Hexapoda</taxon>
        <taxon>Insecta</taxon>
        <taxon>Pterygota</taxon>
        <taxon>Neoptera</taxon>
        <taxon>Endopterygota</taxon>
        <taxon>Coleoptera</taxon>
        <taxon>Polyphaga</taxon>
        <taxon>Elateriformia</taxon>
        <taxon>Elateroidea</taxon>
        <taxon>Elateridae</taxon>
        <taxon>Agrypninae</taxon>
        <taxon>Pyrophorini</taxon>
        <taxon>Ignelater</taxon>
    </lineage>
</organism>
<protein>
    <recommendedName>
        <fullName evidence="2">PiggyBac transposable element-derived protein domain-containing protein</fullName>
    </recommendedName>
</protein>
<dbReference type="PANTHER" id="PTHR46599:SF3">
    <property type="entry name" value="PIGGYBAC TRANSPOSABLE ELEMENT-DERIVED PROTEIN 4"/>
    <property type="match status" value="1"/>
</dbReference>
<comment type="caution">
    <text evidence="3">The sequence shown here is derived from an EMBL/GenBank/DDBJ whole genome shotgun (WGS) entry which is preliminary data.</text>
</comment>
<dbReference type="Proteomes" id="UP000801492">
    <property type="component" value="Unassembled WGS sequence"/>
</dbReference>
<dbReference type="InterPro" id="IPR029526">
    <property type="entry name" value="PGBD"/>
</dbReference>
<evidence type="ECO:0000259" key="2">
    <source>
        <dbReference type="Pfam" id="PF13843"/>
    </source>
</evidence>
<feature type="domain" description="PiggyBac transposable element-derived protein" evidence="2">
    <location>
        <begin position="327"/>
        <end position="449"/>
    </location>
</feature>
<dbReference type="EMBL" id="VTPC01087710">
    <property type="protein sequence ID" value="KAF2886429.1"/>
    <property type="molecule type" value="Genomic_DNA"/>
</dbReference>
<evidence type="ECO:0000313" key="4">
    <source>
        <dbReference type="Proteomes" id="UP000801492"/>
    </source>
</evidence>
<proteinExistence type="predicted"/>
<feature type="compositionally biased region" description="Basic and acidic residues" evidence="1">
    <location>
        <begin position="132"/>
        <end position="144"/>
    </location>
</feature>